<dbReference type="EMBL" id="FJUX01000091">
    <property type="protein sequence ID" value="CZT07045.1"/>
    <property type="molecule type" value="Genomic_DNA"/>
</dbReference>
<dbReference type="AlphaFoldDB" id="A0A1E1L949"/>
<keyword evidence="2" id="KW-1185">Reference proteome</keyword>
<name>A0A1E1L949_9HELO</name>
<proteinExistence type="predicted"/>
<dbReference type="OrthoDB" id="5393981at2759"/>
<evidence type="ECO:0000313" key="1">
    <source>
        <dbReference type="EMBL" id="CZT07045.1"/>
    </source>
</evidence>
<gene>
    <name evidence="1" type="ORF">RAG0_12651</name>
</gene>
<evidence type="ECO:0008006" key="3">
    <source>
        <dbReference type="Google" id="ProtNLM"/>
    </source>
</evidence>
<reference evidence="2" key="1">
    <citation type="submission" date="2016-03" db="EMBL/GenBank/DDBJ databases">
        <authorList>
            <person name="Guldener U."/>
        </authorList>
    </citation>
    <scope>NUCLEOTIDE SEQUENCE [LARGE SCALE GENOMIC DNA]</scope>
    <source>
        <strain evidence="2">04CH-RAC-A.6.1</strain>
    </source>
</reference>
<sequence>MRERSLYTAYQSEPGTLHERADVIEYRQKKFLPEIARIQALCTQYEEDASGVLQAILPILPIGEKEHVLAFHDESTFHGKEFSKRIWLDENQQKLPSKGAGALIHVSEFITHEGRLISGQREARKIIYPGAVFIFDQSSAHASKGVGALNAFDMNLTEGGAPEPQKATYFPPDINTRREMGDGAGAIDTPQELNWVRGTKTLRDKNNLSILDTKGKKQKVPKLVPRGIKTILIERGCFPAKKTIAKCSARILASHKDFYEQKSALEELLEARGHKCLFLPKFHCELNPIEMYWAYSSRRLNKSAWIRFNSCPTDTIRRYINRAFRFIDAYRKGLSVKQAAWCVKKQSGHRSISEKWMKEFDIIPEGNSVEVDDLA</sequence>
<dbReference type="Gene3D" id="3.30.420.10">
    <property type="entry name" value="Ribonuclease H-like superfamily/Ribonuclease H"/>
    <property type="match status" value="1"/>
</dbReference>
<evidence type="ECO:0000313" key="2">
    <source>
        <dbReference type="Proteomes" id="UP000178912"/>
    </source>
</evidence>
<dbReference type="Proteomes" id="UP000178912">
    <property type="component" value="Unassembled WGS sequence"/>
</dbReference>
<dbReference type="PANTHER" id="PTHR35871">
    <property type="entry name" value="EXPRESSED PROTEIN"/>
    <property type="match status" value="1"/>
</dbReference>
<accession>A0A1E1L949</accession>
<dbReference type="InterPro" id="IPR036397">
    <property type="entry name" value="RNaseH_sf"/>
</dbReference>
<dbReference type="PANTHER" id="PTHR35871:SF1">
    <property type="entry name" value="CXC1-LIKE CYSTEINE CLUSTER ASSOCIATED WITH KDZ TRANSPOSASES DOMAIN-CONTAINING PROTEIN"/>
    <property type="match status" value="1"/>
</dbReference>
<protein>
    <recommendedName>
        <fullName evidence="3">Tc1-like transposase DDE domain-containing protein</fullName>
    </recommendedName>
</protein>
<dbReference type="GO" id="GO:0003676">
    <property type="term" value="F:nucleic acid binding"/>
    <property type="evidence" value="ECO:0007669"/>
    <property type="project" value="InterPro"/>
</dbReference>
<organism evidence="1 2">
    <name type="scientific">Rhynchosporium agropyri</name>
    <dbReference type="NCBI Taxonomy" id="914238"/>
    <lineage>
        <taxon>Eukaryota</taxon>
        <taxon>Fungi</taxon>
        <taxon>Dikarya</taxon>
        <taxon>Ascomycota</taxon>
        <taxon>Pezizomycotina</taxon>
        <taxon>Leotiomycetes</taxon>
        <taxon>Helotiales</taxon>
        <taxon>Ploettnerulaceae</taxon>
        <taxon>Rhynchosporium</taxon>
    </lineage>
</organism>